<dbReference type="AlphaFoldDB" id="A0A261ESQ3"/>
<evidence type="ECO:0000313" key="1">
    <source>
        <dbReference type="EMBL" id="OZG49883.1"/>
    </source>
</evidence>
<dbReference type="Proteomes" id="UP000216004">
    <property type="component" value="Unassembled WGS sequence"/>
</dbReference>
<organism evidence="1 2">
    <name type="scientific">Bombiscardovia coagulans</name>
    <dbReference type="NCBI Taxonomy" id="686666"/>
    <lineage>
        <taxon>Bacteria</taxon>
        <taxon>Bacillati</taxon>
        <taxon>Actinomycetota</taxon>
        <taxon>Actinomycetes</taxon>
        <taxon>Bifidobacteriales</taxon>
        <taxon>Bifidobacteriaceae</taxon>
        <taxon>Bombiscardovia</taxon>
    </lineage>
</organism>
<dbReference type="RefSeq" id="WP_094722445.1">
    <property type="nucleotide sequence ID" value="NZ_MWWS01000004.1"/>
</dbReference>
<dbReference type="EMBL" id="MWWS01000004">
    <property type="protein sequence ID" value="OZG49883.1"/>
    <property type="molecule type" value="Genomic_DNA"/>
</dbReference>
<reference evidence="1 2" key="1">
    <citation type="journal article" date="2017" name="BMC Genomics">
        <title>Comparative genomic and phylogenomic analyses of the Bifidobacteriaceae family.</title>
        <authorList>
            <person name="Lugli G.A."/>
            <person name="Milani C."/>
            <person name="Turroni F."/>
            <person name="Duranti S."/>
            <person name="Mancabelli L."/>
            <person name="Mangifesta M."/>
            <person name="Ferrario C."/>
            <person name="Modesto M."/>
            <person name="Mattarelli P."/>
            <person name="Jiri K."/>
            <person name="van Sinderen D."/>
            <person name="Ventura M."/>
        </authorList>
    </citation>
    <scope>NUCLEOTIDE SEQUENCE [LARGE SCALE GENOMIC DNA]</scope>
    <source>
        <strain evidence="1 2">DSM 22924</strain>
    </source>
</reference>
<comment type="caution">
    <text evidence="1">The sequence shown here is derived from an EMBL/GenBank/DDBJ whole genome shotgun (WGS) entry which is preliminary data.</text>
</comment>
<dbReference type="OrthoDB" id="5197167at2"/>
<sequence length="132" mass="15496">MTQETIKIKRFADRPVIDSGIKEGVEWCIYESPLGWWTWYGYARLSDDHPWRNQDLVSVMPDEDLPHPEVHGDISYGPDDEGWIGFDTIHAGDYMRFDYGAGVEEIEGHRWTIDEVREEIFRLIKQIIQVRG</sequence>
<keyword evidence="2" id="KW-1185">Reference proteome</keyword>
<proteinExistence type="predicted"/>
<protein>
    <submittedName>
        <fullName evidence="1">Uncharacterized protein</fullName>
    </submittedName>
</protein>
<accession>A0A261ESQ3</accession>
<name>A0A261ESQ3_9BIFI</name>
<evidence type="ECO:0000313" key="2">
    <source>
        <dbReference type="Proteomes" id="UP000216004"/>
    </source>
</evidence>
<gene>
    <name evidence="1" type="ORF">BOCO_0400</name>
</gene>